<reference evidence="2" key="2">
    <citation type="submission" date="2023-04" db="EMBL/GenBank/DDBJ databases">
        <authorList>
            <person name="Bruccoleri R.E."/>
            <person name="Oakeley E.J."/>
            <person name="Faust A.-M."/>
            <person name="Dessus-Babus S."/>
            <person name="Altorfer M."/>
            <person name="Burckhardt D."/>
            <person name="Oertli M."/>
            <person name="Naumann U."/>
            <person name="Petersen F."/>
            <person name="Wong J."/>
        </authorList>
    </citation>
    <scope>NUCLEOTIDE SEQUENCE</scope>
    <source>
        <strain evidence="2">GSM-AAB239-AS_SAM_17_03QT</strain>
        <tissue evidence="2">Leaf</tissue>
    </source>
</reference>
<organism evidence="2 3">
    <name type="scientific">Iris pallida</name>
    <name type="common">Sweet iris</name>
    <dbReference type="NCBI Taxonomy" id="29817"/>
    <lineage>
        <taxon>Eukaryota</taxon>
        <taxon>Viridiplantae</taxon>
        <taxon>Streptophyta</taxon>
        <taxon>Embryophyta</taxon>
        <taxon>Tracheophyta</taxon>
        <taxon>Spermatophyta</taxon>
        <taxon>Magnoliopsida</taxon>
        <taxon>Liliopsida</taxon>
        <taxon>Asparagales</taxon>
        <taxon>Iridaceae</taxon>
        <taxon>Iridoideae</taxon>
        <taxon>Irideae</taxon>
        <taxon>Iris</taxon>
    </lineage>
</organism>
<reference evidence="2" key="1">
    <citation type="journal article" date="2023" name="GigaByte">
        <title>Genome assembly of the bearded iris, Iris pallida Lam.</title>
        <authorList>
            <person name="Bruccoleri R.E."/>
            <person name="Oakeley E.J."/>
            <person name="Faust A.M.E."/>
            <person name="Altorfer M."/>
            <person name="Dessus-Babus S."/>
            <person name="Burckhardt D."/>
            <person name="Oertli M."/>
            <person name="Naumann U."/>
            <person name="Petersen F."/>
            <person name="Wong J."/>
        </authorList>
    </citation>
    <scope>NUCLEOTIDE SEQUENCE</scope>
    <source>
        <strain evidence="2">GSM-AAB239-AS_SAM_17_03QT</strain>
    </source>
</reference>
<sequence>MMHEYQAESMVVQENSKEEDSSSLCRLQFDERPNNEECDPTSPEQCNPVSPEQCNFVGPEQCDPVRPEQCDPVTPELSDPVTPGLSDPVGVESMLMRFLEQEERNSLRDAANGSQVVGEDEQKRQELSGGPPQDLVPLQDPVNGNSGDDMQTTCDFSKGDFLELTDLYDPESSSTSSDNSSLMSMNSDDYFDAEALLRDIENDSSQNMDEDRVDHRFNISTSVRSHQVVVRPPTSGSAYNDTINLVDSDDGSADSIVAPNTTLLLCTTDPQSDADIAISGSSQGSQVNDTKSGSSVGGSSPRGSGSKSVRRILDVEI</sequence>
<feature type="compositionally biased region" description="Polar residues" evidence="1">
    <location>
        <begin position="279"/>
        <end position="290"/>
    </location>
</feature>
<comment type="caution">
    <text evidence="2">The sequence shown here is derived from an EMBL/GenBank/DDBJ whole genome shotgun (WGS) entry which is preliminary data.</text>
</comment>
<evidence type="ECO:0000256" key="1">
    <source>
        <dbReference type="SAM" id="MobiDB-lite"/>
    </source>
</evidence>
<feature type="compositionally biased region" description="Low complexity" evidence="1">
    <location>
        <begin position="291"/>
        <end position="307"/>
    </location>
</feature>
<feature type="region of interest" description="Disordered" evidence="1">
    <location>
        <begin position="1"/>
        <end position="26"/>
    </location>
</feature>
<dbReference type="AlphaFoldDB" id="A0AAX6EWM3"/>
<proteinExistence type="predicted"/>
<accession>A0AAX6EWM3</accession>
<evidence type="ECO:0000313" key="2">
    <source>
        <dbReference type="EMBL" id="KAJ6808269.1"/>
    </source>
</evidence>
<gene>
    <name evidence="2" type="ORF">M6B38_166375</name>
</gene>
<feature type="region of interest" description="Disordered" evidence="1">
    <location>
        <begin position="64"/>
        <end position="152"/>
    </location>
</feature>
<dbReference type="EMBL" id="JANAVB010033419">
    <property type="protein sequence ID" value="KAJ6808269.1"/>
    <property type="molecule type" value="Genomic_DNA"/>
</dbReference>
<protein>
    <submittedName>
        <fullName evidence="2">Protein ATAF2-like</fullName>
    </submittedName>
</protein>
<feature type="compositionally biased region" description="Polar residues" evidence="1">
    <location>
        <begin position="142"/>
        <end position="152"/>
    </location>
</feature>
<dbReference type="Proteomes" id="UP001140949">
    <property type="component" value="Unassembled WGS sequence"/>
</dbReference>
<keyword evidence="3" id="KW-1185">Reference proteome</keyword>
<feature type="region of interest" description="Disordered" evidence="1">
    <location>
        <begin position="272"/>
        <end position="317"/>
    </location>
</feature>
<name>A0AAX6EWM3_IRIPA</name>
<evidence type="ECO:0000313" key="3">
    <source>
        <dbReference type="Proteomes" id="UP001140949"/>
    </source>
</evidence>